<dbReference type="AlphaFoldDB" id="A0AAN8IK05"/>
<name>A0AAN8IK05_TRICO</name>
<feature type="compositionally biased region" description="Basic and acidic residues" evidence="1">
    <location>
        <begin position="16"/>
        <end position="36"/>
    </location>
</feature>
<feature type="region of interest" description="Disordered" evidence="1">
    <location>
        <begin position="1"/>
        <end position="164"/>
    </location>
</feature>
<protein>
    <submittedName>
        <fullName evidence="2">Uncharacterized protein</fullName>
    </submittedName>
</protein>
<feature type="compositionally biased region" description="Basic and acidic residues" evidence="1">
    <location>
        <begin position="70"/>
        <end position="86"/>
    </location>
</feature>
<sequence length="164" mass="18384">MYVSEERRSPSPTETPKLEWWEKKPSWQQRIEDDRVIPAVGGKPPRTPNRRASSRHSTANYDPAASVENHQSREGSRASHRSEERPTSTTGRADSRLSYHSGERSSSVPRRTPSRSSRRASRQDTQSSLHNDGQRAEETDAPADNLGGNVARDPRGRPLAFVIS</sequence>
<evidence type="ECO:0000313" key="2">
    <source>
        <dbReference type="EMBL" id="KAK5972182.1"/>
    </source>
</evidence>
<dbReference type="EMBL" id="WIXE01016901">
    <property type="protein sequence ID" value="KAK5972182.1"/>
    <property type="molecule type" value="Genomic_DNA"/>
</dbReference>
<evidence type="ECO:0000313" key="3">
    <source>
        <dbReference type="Proteomes" id="UP001331761"/>
    </source>
</evidence>
<reference evidence="2 3" key="1">
    <citation type="submission" date="2019-10" db="EMBL/GenBank/DDBJ databases">
        <title>Assembly and Annotation for the nematode Trichostrongylus colubriformis.</title>
        <authorList>
            <person name="Martin J."/>
        </authorList>
    </citation>
    <scope>NUCLEOTIDE SEQUENCE [LARGE SCALE GENOMIC DNA]</scope>
    <source>
        <strain evidence="2">G859</strain>
        <tissue evidence="2">Whole worm</tissue>
    </source>
</reference>
<proteinExistence type="predicted"/>
<gene>
    <name evidence="2" type="ORF">GCK32_013420</name>
</gene>
<organism evidence="2 3">
    <name type="scientific">Trichostrongylus colubriformis</name>
    <name type="common">Black scour worm</name>
    <dbReference type="NCBI Taxonomy" id="6319"/>
    <lineage>
        <taxon>Eukaryota</taxon>
        <taxon>Metazoa</taxon>
        <taxon>Ecdysozoa</taxon>
        <taxon>Nematoda</taxon>
        <taxon>Chromadorea</taxon>
        <taxon>Rhabditida</taxon>
        <taxon>Rhabditina</taxon>
        <taxon>Rhabditomorpha</taxon>
        <taxon>Strongyloidea</taxon>
        <taxon>Trichostrongylidae</taxon>
        <taxon>Trichostrongylus</taxon>
    </lineage>
</organism>
<accession>A0AAN8IK05</accession>
<evidence type="ECO:0000256" key="1">
    <source>
        <dbReference type="SAM" id="MobiDB-lite"/>
    </source>
</evidence>
<keyword evidence="3" id="KW-1185">Reference proteome</keyword>
<feature type="compositionally biased region" description="Basic and acidic residues" evidence="1">
    <location>
        <begin position="93"/>
        <end position="103"/>
    </location>
</feature>
<dbReference type="Proteomes" id="UP001331761">
    <property type="component" value="Unassembled WGS sequence"/>
</dbReference>
<comment type="caution">
    <text evidence="2">The sequence shown here is derived from an EMBL/GenBank/DDBJ whole genome shotgun (WGS) entry which is preliminary data.</text>
</comment>